<evidence type="ECO:0000256" key="1">
    <source>
        <dbReference type="SAM" id="Phobius"/>
    </source>
</evidence>
<keyword evidence="1" id="KW-0812">Transmembrane</keyword>
<reference evidence="2" key="2">
    <citation type="journal article" date="2015" name="Data Brief">
        <title>Shoot transcriptome of the giant reed, Arundo donax.</title>
        <authorList>
            <person name="Barrero R.A."/>
            <person name="Guerrero F.D."/>
            <person name="Moolhuijzen P."/>
            <person name="Goolsby J.A."/>
            <person name="Tidwell J."/>
            <person name="Bellgard S.E."/>
            <person name="Bellgard M.I."/>
        </authorList>
    </citation>
    <scope>NUCLEOTIDE SEQUENCE</scope>
    <source>
        <tissue evidence="2">Shoot tissue taken approximately 20 cm above the soil surface</tissue>
    </source>
</reference>
<keyword evidence="1" id="KW-1133">Transmembrane helix</keyword>
<dbReference type="AlphaFoldDB" id="A0A0A9E7S1"/>
<sequence>MKLRSYSSLAKIFRFWEDFLVVIPCSFSLPIAISRLSRGMINLSPLIEGRIVDDR</sequence>
<accession>A0A0A9E7S1</accession>
<reference evidence="2" key="1">
    <citation type="submission" date="2014-09" db="EMBL/GenBank/DDBJ databases">
        <authorList>
            <person name="Magalhaes I.L.F."/>
            <person name="Oliveira U."/>
            <person name="Santos F.R."/>
            <person name="Vidigal T.H.D.A."/>
            <person name="Brescovit A.D."/>
            <person name="Santos A.J."/>
        </authorList>
    </citation>
    <scope>NUCLEOTIDE SEQUENCE</scope>
    <source>
        <tissue evidence="2">Shoot tissue taken approximately 20 cm above the soil surface</tissue>
    </source>
</reference>
<keyword evidence="1" id="KW-0472">Membrane</keyword>
<dbReference type="EMBL" id="GBRH01203950">
    <property type="protein sequence ID" value="JAD93945.1"/>
    <property type="molecule type" value="Transcribed_RNA"/>
</dbReference>
<protein>
    <submittedName>
        <fullName evidence="2">Uncharacterized protein</fullName>
    </submittedName>
</protein>
<evidence type="ECO:0000313" key="2">
    <source>
        <dbReference type="EMBL" id="JAD93945.1"/>
    </source>
</evidence>
<proteinExistence type="predicted"/>
<feature type="transmembrane region" description="Helical" evidence="1">
    <location>
        <begin position="12"/>
        <end position="33"/>
    </location>
</feature>
<name>A0A0A9E7S1_ARUDO</name>
<organism evidence="2">
    <name type="scientific">Arundo donax</name>
    <name type="common">Giant reed</name>
    <name type="synonym">Donax arundinaceus</name>
    <dbReference type="NCBI Taxonomy" id="35708"/>
    <lineage>
        <taxon>Eukaryota</taxon>
        <taxon>Viridiplantae</taxon>
        <taxon>Streptophyta</taxon>
        <taxon>Embryophyta</taxon>
        <taxon>Tracheophyta</taxon>
        <taxon>Spermatophyta</taxon>
        <taxon>Magnoliopsida</taxon>
        <taxon>Liliopsida</taxon>
        <taxon>Poales</taxon>
        <taxon>Poaceae</taxon>
        <taxon>PACMAD clade</taxon>
        <taxon>Arundinoideae</taxon>
        <taxon>Arundineae</taxon>
        <taxon>Arundo</taxon>
    </lineage>
</organism>